<sequence length="211" mass="22095">MLIDLSHPIGTGMPVFPGDPEVTVRPSAELERDGFEVARLELGSHSGTHVDAPAHSIAGGRTIDQVALDEIVGEAAVLQLPGLAPREVITVERLAPLLDAGLGGARIVLLATGWDAHWGEAAYFEHPTLGTDACGALIEAGMHVLGMDTLNPDPSDGGELEVHQLVLGSDRLIIENLRGMTGLPSRVRFAGVPLRIDAGDGSPIRAYADAQ</sequence>
<dbReference type="InterPro" id="IPR037175">
    <property type="entry name" value="KFase_sf"/>
</dbReference>
<accession>A0ABY4MUY7</accession>
<gene>
    <name evidence="1" type="ORF">M3M28_09075</name>
</gene>
<protein>
    <submittedName>
        <fullName evidence="1">Cyclase family protein</fullName>
    </submittedName>
</protein>
<dbReference type="PANTHER" id="PTHR31118:SF32">
    <property type="entry name" value="KYNURENINE FORMAMIDASE"/>
    <property type="match status" value="1"/>
</dbReference>
<dbReference type="InterPro" id="IPR007325">
    <property type="entry name" value="KFase/CYL"/>
</dbReference>
<dbReference type="SUPFAM" id="SSF102198">
    <property type="entry name" value="Putative cyclase"/>
    <property type="match status" value="1"/>
</dbReference>
<dbReference type="Pfam" id="PF04199">
    <property type="entry name" value="Cyclase"/>
    <property type="match status" value="1"/>
</dbReference>
<dbReference type="Gene3D" id="3.50.30.50">
    <property type="entry name" value="Putative cyclase"/>
    <property type="match status" value="1"/>
</dbReference>
<organism evidence="1">
    <name type="scientific">Gulosibacter sediminis</name>
    <dbReference type="NCBI Taxonomy" id="1729695"/>
    <lineage>
        <taxon>Bacteria</taxon>
        <taxon>Bacillati</taxon>
        <taxon>Actinomycetota</taxon>
        <taxon>Actinomycetes</taxon>
        <taxon>Micrococcales</taxon>
        <taxon>Microbacteriaceae</taxon>
        <taxon>Gulosibacter</taxon>
    </lineage>
</organism>
<dbReference type="PANTHER" id="PTHR31118">
    <property type="entry name" value="CYCLASE-LIKE PROTEIN 2"/>
    <property type="match status" value="1"/>
</dbReference>
<dbReference type="EMBL" id="CP097160">
    <property type="protein sequence ID" value="UQN14199.1"/>
    <property type="molecule type" value="Genomic_DNA"/>
</dbReference>
<proteinExistence type="predicted"/>
<name>A0ABY4MUY7_9MICO</name>
<reference evidence="1" key="1">
    <citation type="submission" date="2022-05" db="EMBL/GenBank/DDBJ databases">
        <title>Complete genome sequence of toluene-degrading Gulosibacter sediminis strain ACHW.36C.</title>
        <authorList>
            <person name="Wai A.C."/>
            <person name="Lai G.K."/>
            <person name="Griffin S.D."/>
            <person name="Leung F.C."/>
        </authorList>
    </citation>
    <scope>NUCLEOTIDE SEQUENCE [LARGE SCALE GENOMIC DNA]</scope>
    <source>
        <strain evidence="1">ACHW.36C</strain>
    </source>
</reference>
<evidence type="ECO:0000313" key="1">
    <source>
        <dbReference type="EMBL" id="UQN14199.1"/>
    </source>
</evidence>